<gene>
    <name evidence="2" type="ORF">E3U44_02405</name>
</gene>
<evidence type="ECO:0000313" key="3">
    <source>
        <dbReference type="Proteomes" id="UP000294325"/>
    </source>
</evidence>
<reference evidence="2 3" key="1">
    <citation type="submission" date="2019-03" db="EMBL/GenBank/DDBJ databases">
        <title>The genome sequence of Nitrosococcus wardiae strain D1FHST reveals the archetypal metabolic capacity of ammonia-oxidizing Gammaproteobacteria.</title>
        <authorList>
            <person name="Wang L."/>
            <person name="Lim C.K."/>
            <person name="Hanson T.E."/>
            <person name="Dang H."/>
            <person name="Klotz M.G."/>
        </authorList>
    </citation>
    <scope>NUCLEOTIDE SEQUENCE [LARGE SCALE GENOMIC DNA]</scope>
    <source>
        <strain evidence="2 3">D1FHS</strain>
    </source>
</reference>
<feature type="domain" description="Glutamine amidotransferase" evidence="1">
    <location>
        <begin position="43"/>
        <end position="182"/>
    </location>
</feature>
<dbReference type="InterPro" id="IPR017926">
    <property type="entry name" value="GATASE"/>
</dbReference>
<dbReference type="Proteomes" id="UP000294325">
    <property type="component" value="Chromosome"/>
</dbReference>
<keyword evidence="2" id="KW-0315">Glutamine amidotransferase</keyword>
<dbReference type="PROSITE" id="PS51273">
    <property type="entry name" value="GATASE_TYPE_1"/>
    <property type="match status" value="1"/>
</dbReference>
<dbReference type="FunFam" id="3.40.50.880:FF:000033">
    <property type="entry name" value="Glutamine amidotransferase class-I"/>
    <property type="match status" value="1"/>
</dbReference>
<evidence type="ECO:0000259" key="1">
    <source>
        <dbReference type="Pfam" id="PF00117"/>
    </source>
</evidence>
<dbReference type="PANTHER" id="PTHR42695:SF5">
    <property type="entry name" value="GLUTAMINE AMIDOTRANSFERASE YLR126C-RELATED"/>
    <property type="match status" value="1"/>
</dbReference>
<dbReference type="OrthoDB" id="9813383at2"/>
<dbReference type="Pfam" id="PF00117">
    <property type="entry name" value="GATase"/>
    <property type="match status" value="1"/>
</dbReference>
<organism evidence="2 3">
    <name type="scientific">Nitrosococcus wardiae</name>
    <dbReference type="NCBI Taxonomy" id="1814290"/>
    <lineage>
        <taxon>Bacteria</taxon>
        <taxon>Pseudomonadati</taxon>
        <taxon>Pseudomonadota</taxon>
        <taxon>Gammaproteobacteria</taxon>
        <taxon>Chromatiales</taxon>
        <taxon>Chromatiaceae</taxon>
        <taxon>Nitrosococcus</taxon>
    </lineage>
</organism>
<dbReference type="KEGG" id="nwr:E3U44_02405"/>
<dbReference type="InterPro" id="IPR029062">
    <property type="entry name" value="Class_I_gatase-like"/>
</dbReference>
<sequence>MKIHYLQHVPFETPANIEKWAKANGHPLSATQFHRGDPLPEIGSIDWLVVMGGPMNIDEEDKYPWLLQEKKFIEQAIKAEKVVIGICLGAQLIAAVLGAKVFPNPYKEIGWFPIQFTAEAKASPLFNFLPQKLNVFHWHGDTFELPLGASRLAQSKACHNQAFIYNDKVLALQFHLEVRPENVRQIIAHCEHELTGGKYIQKPEEMLSQEENFKKINEAMEGILNRLPG</sequence>
<dbReference type="SUPFAM" id="SSF52317">
    <property type="entry name" value="Class I glutamine amidotransferase-like"/>
    <property type="match status" value="1"/>
</dbReference>
<dbReference type="EMBL" id="CP038033">
    <property type="protein sequence ID" value="QBQ53478.1"/>
    <property type="molecule type" value="Genomic_DNA"/>
</dbReference>
<dbReference type="CDD" id="cd01741">
    <property type="entry name" value="GATase1_1"/>
    <property type="match status" value="1"/>
</dbReference>
<dbReference type="GO" id="GO:0005829">
    <property type="term" value="C:cytosol"/>
    <property type="evidence" value="ECO:0007669"/>
    <property type="project" value="TreeGrafter"/>
</dbReference>
<dbReference type="AlphaFoldDB" id="A0A4P7BU94"/>
<dbReference type="PANTHER" id="PTHR42695">
    <property type="entry name" value="GLUTAMINE AMIDOTRANSFERASE YLR126C-RELATED"/>
    <property type="match status" value="1"/>
</dbReference>
<protein>
    <submittedName>
        <fullName evidence="2">Type 1 glutamine amidotransferase</fullName>
    </submittedName>
</protein>
<dbReference type="Gene3D" id="3.40.50.880">
    <property type="match status" value="1"/>
</dbReference>
<keyword evidence="3" id="KW-1185">Reference proteome</keyword>
<accession>A0A4P7BU94</accession>
<dbReference type="RefSeq" id="WP_134356492.1">
    <property type="nucleotide sequence ID" value="NZ_CP038033.1"/>
</dbReference>
<dbReference type="InterPro" id="IPR044992">
    <property type="entry name" value="ChyE-like"/>
</dbReference>
<evidence type="ECO:0000313" key="2">
    <source>
        <dbReference type="EMBL" id="QBQ53478.1"/>
    </source>
</evidence>
<dbReference type="GO" id="GO:0016740">
    <property type="term" value="F:transferase activity"/>
    <property type="evidence" value="ECO:0007669"/>
    <property type="project" value="UniProtKB-KW"/>
</dbReference>
<proteinExistence type="predicted"/>
<keyword evidence="2" id="KW-0808">Transferase</keyword>
<name>A0A4P7BU94_9GAMM</name>